<dbReference type="Proteomes" id="UP001172101">
    <property type="component" value="Unassembled WGS sequence"/>
</dbReference>
<name>A0AA40A6K3_9PEZI</name>
<evidence type="ECO:0000313" key="2">
    <source>
        <dbReference type="Proteomes" id="UP001172101"/>
    </source>
</evidence>
<organism evidence="1 2">
    <name type="scientific">Lasiosphaeria miniovina</name>
    <dbReference type="NCBI Taxonomy" id="1954250"/>
    <lineage>
        <taxon>Eukaryota</taxon>
        <taxon>Fungi</taxon>
        <taxon>Dikarya</taxon>
        <taxon>Ascomycota</taxon>
        <taxon>Pezizomycotina</taxon>
        <taxon>Sordariomycetes</taxon>
        <taxon>Sordariomycetidae</taxon>
        <taxon>Sordariales</taxon>
        <taxon>Lasiosphaeriaceae</taxon>
        <taxon>Lasiosphaeria</taxon>
    </lineage>
</organism>
<dbReference type="EMBL" id="JAUIRO010000006">
    <property type="protein sequence ID" value="KAK0710258.1"/>
    <property type="molecule type" value="Genomic_DNA"/>
</dbReference>
<protein>
    <submittedName>
        <fullName evidence="1">Uncharacterized protein</fullName>
    </submittedName>
</protein>
<proteinExistence type="predicted"/>
<reference evidence="1" key="1">
    <citation type="submission" date="2023-06" db="EMBL/GenBank/DDBJ databases">
        <title>Genome-scale phylogeny and comparative genomics of the fungal order Sordariales.</title>
        <authorList>
            <consortium name="Lawrence Berkeley National Laboratory"/>
            <person name="Hensen N."/>
            <person name="Bonometti L."/>
            <person name="Westerberg I."/>
            <person name="Brannstrom I.O."/>
            <person name="Guillou S."/>
            <person name="Cros-Aarteil S."/>
            <person name="Calhoun S."/>
            <person name="Haridas S."/>
            <person name="Kuo A."/>
            <person name="Mondo S."/>
            <person name="Pangilinan J."/>
            <person name="Riley R."/>
            <person name="LaButti K."/>
            <person name="Andreopoulos B."/>
            <person name="Lipzen A."/>
            <person name="Chen C."/>
            <person name="Yanf M."/>
            <person name="Daum C."/>
            <person name="Ng V."/>
            <person name="Clum A."/>
            <person name="Steindorff A."/>
            <person name="Ohm R."/>
            <person name="Martin F."/>
            <person name="Silar P."/>
            <person name="Natvig D."/>
            <person name="Lalanne C."/>
            <person name="Gautier V."/>
            <person name="Ament-velasquez S.L."/>
            <person name="Kruys A."/>
            <person name="Hutchinson M.I."/>
            <person name="Powell A.J."/>
            <person name="Barry K."/>
            <person name="Miller A.N."/>
            <person name="Grigoriev I.V."/>
            <person name="Debuchy R."/>
            <person name="Gladieux P."/>
            <person name="Thoren M.H."/>
            <person name="Johannesson H."/>
        </authorList>
    </citation>
    <scope>NUCLEOTIDE SEQUENCE</scope>
    <source>
        <strain evidence="1">SMH2392-1A</strain>
    </source>
</reference>
<comment type="caution">
    <text evidence="1">The sequence shown here is derived from an EMBL/GenBank/DDBJ whole genome shotgun (WGS) entry which is preliminary data.</text>
</comment>
<dbReference type="AlphaFoldDB" id="A0AA40A6K3"/>
<dbReference type="RefSeq" id="XP_060293562.1">
    <property type="nucleotide sequence ID" value="XM_060434998.1"/>
</dbReference>
<sequence>MEKVVDNRHAQEERDGKETILNYLALQKLLKCSLGSGCKHYIQRQPYQWCFVDDGTTTHRNVSAEDIHKWVDEIGLNRRNKWNAADLKLQEAREAVAGPGSHPEWNPSLSGRRELNRLLASVKGSPEAKYRLQWLVVFRCPRACNTPMCVGRGSSTEPW</sequence>
<gene>
    <name evidence="1" type="ORF">B0T26DRAFT_434707</name>
</gene>
<evidence type="ECO:0000313" key="1">
    <source>
        <dbReference type="EMBL" id="KAK0710258.1"/>
    </source>
</evidence>
<keyword evidence="2" id="KW-1185">Reference proteome</keyword>
<accession>A0AA40A6K3</accession>
<dbReference type="GeneID" id="85318268"/>